<feature type="compositionally biased region" description="Low complexity" evidence="1">
    <location>
        <begin position="186"/>
        <end position="211"/>
    </location>
</feature>
<evidence type="ECO:0000313" key="3">
    <source>
        <dbReference type="Proteomes" id="UP000274082"/>
    </source>
</evidence>
<dbReference type="VEuPathDB" id="TriTrypDB:LdCL_040013900"/>
<accession>A0A3S5H5D0</accession>
<feature type="compositionally biased region" description="Polar residues" evidence="1">
    <location>
        <begin position="152"/>
        <end position="168"/>
    </location>
</feature>
<feature type="region of interest" description="Disordered" evidence="1">
    <location>
        <begin position="1336"/>
        <end position="1380"/>
    </location>
</feature>
<feature type="region of interest" description="Disordered" evidence="1">
    <location>
        <begin position="186"/>
        <end position="269"/>
    </location>
</feature>
<feature type="compositionally biased region" description="Basic and acidic residues" evidence="1">
    <location>
        <begin position="973"/>
        <end position="984"/>
    </location>
</feature>
<feature type="region of interest" description="Disordered" evidence="1">
    <location>
        <begin position="1012"/>
        <end position="1220"/>
    </location>
</feature>
<feature type="compositionally biased region" description="Basic and acidic residues" evidence="1">
    <location>
        <begin position="1136"/>
        <end position="1145"/>
    </location>
</feature>
<feature type="compositionally biased region" description="Low complexity" evidence="1">
    <location>
        <begin position="1115"/>
        <end position="1130"/>
    </location>
</feature>
<feature type="compositionally biased region" description="Polar residues" evidence="1">
    <location>
        <begin position="344"/>
        <end position="358"/>
    </location>
</feature>
<protein>
    <submittedName>
        <fullName evidence="2">Uncharacterized protein</fullName>
    </submittedName>
</protein>
<dbReference type="EMBL" id="CP029503">
    <property type="protein sequence ID" value="AYU75863.1"/>
    <property type="molecule type" value="Genomic_DNA"/>
</dbReference>
<feature type="region of interest" description="Disordered" evidence="1">
    <location>
        <begin position="957"/>
        <end position="984"/>
    </location>
</feature>
<dbReference type="Proteomes" id="UP000274082">
    <property type="component" value="Chromosome 4"/>
</dbReference>
<dbReference type="VEuPathDB" id="TriTrypDB:LDHU3_04.1050"/>
<organism evidence="2 3">
    <name type="scientific">Leishmania donovani</name>
    <dbReference type="NCBI Taxonomy" id="5661"/>
    <lineage>
        <taxon>Eukaryota</taxon>
        <taxon>Discoba</taxon>
        <taxon>Euglenozoa</taxon>
        <taxon>Kinetoplastea</taxon>
        <taxon>Metakinetoplastina</taxon>
        <taxon>Trypanosomatida</taxon>
        <taxon>Trypanosomatidae</taxon>
        <taxon>Leishmaniinae</taxon>
        <taxon>Leishmania</taxon>
    </lineage>
</organism>
<feature type="compositionally biased region" description="Polar residues" evidence="1">
    <location>
        <begin position="106"/>
        <end position="115"/>
    </location>
</feature>
<feature type="compositionally biased region" description="Basic and acidic residues" evidence="1">
    <location>
        <begin position="1190"/>
        <end position="1205"/>
    </location>
</feature>
<feature type="compositionally biased region" description="Low complexity" evidence="1">
    <location>
        <begin position="387"/>
        <end position="419"/>
    </location>
</feature>
<dbReference type="VEuPathDB" id="TriTrypDB:LdBPK_040830.1"/>
<feature type="compositionally biased region" description="Low complexity" evidence="1">
    <location>
        <begin position="1336"/>
        <end position="1361"/>
    </location>
</feature>
<feature type="compositionally biased region" description="Low complexity" evidence="1">
    <location>
        <begin position="1043"/>
        <end position="1078"/>
    </location>
</feature>
<name>A0A3S5H5D0_LEIDO</name>
<feature type="region of interest" description="Disordered" evidence="1">
    <location>
        <begin position="305"/>
        <end position="450"/>
    </location>
</feature>
<feature type="compositionally biased region" description="Basic and acidic residues" evidence="1">
    <location>
        <begin position="1025"/>
        <end position="1035"/>
    </location>
</feature>
<feature type="compositionally biased region" description="Low complexity" evidence="1">
    <location>
        <begin position="1147"/>
        <end position="1156"/>
    </location>
</feature>
<feature type="region of interest" description="Disordered" evidence="1">
    <location>
        <begin position="1"/>
        <end position="169"/>
    </location>
</feature>
<dbReference type="OrthoDB" id="267837at2759"/>
<reference evidence="2 3" key="1">
    <citation type="journal article" date="2018" name="Sci. Rep.">
        <title>A complete Leishmania donovani reference genome identifies novel genetic variations associated with virulence.</title>
        <authorList>
            <person name="Lypaczewski P."/>
            <person name="Hoshizaki J."/>
            <person name="Zhang W.-W."/>
            <person name="McCall L.-I."/>
            <person name="Torcivia-Rodriguez J."/>
            <person name="Simonyan V."/>
            <person name="Kaur A."/>
            <person name="Dewar K."/>
            <person name="Matlashewski G."/>
        </authorList>
    </citation>
    <scope>NUCLEOTIDE SEQUENCE [LARGE SCALE GENOMIC DNA]</scope>
    <source>
        <strain evidence="2 3">LdCL</strain>
    </source>
</reference>
<keyword evidence="3" id="KW-1185">Reference proteome</keyword>
<feature type="compositionally biased region" description="Basic residues" evidence="1">
    <location>
        <begin position="48"/>
        <end position="58"/>
    </location>
</feature>
<gene>
    <name evidence="2" type="ORF">LdCL_040013900</name>
</gene>
<feature type="region of interest" description="Disordered" evidence="1">
    <location>
        <begin position="688"/>
        <end position="729"/>
    </location>
</feature>
<proteinExistence type="predicted"/>
<feature type="region of interest" description="Disordered" evidence="1">
    <location>
        <begin position="499"/>
        <end position="564"/>
    </location>
</feature>
<evidence type="ECO:0000256" key="1">
    <source>
        <dbReference type="SAM" id="MobiDB-lite"/>
    </source>
</evidence>
<sequence length="1396" mass="145637">MDSAAPDQAHGPASGTDYSRASRRHNHRSSADAGRNGDAEPSGSRTSSSRHHRHHRHHRPDDSEHSSRRYKHRSHRRTDSAQVDDTTAVPSENNFAASSAKEHQDSQAQEPQQPSLDDEAPSSCVSTHSSRLPPRRHERLSVTEAPGEPQRSFASPASSTAVPGSSAASEIIRSGSALARRNGAAINGRSSAGSSAAAAAAAVGALKAAAAPSLPSWGRKSSSSRTFSEKPPAEESSDAADGAAPALKTPAHQQPPPPPEAVVASPSPAAASLASLEAAVVKADAMVRSWQQCIDPNMENLPSSLTSSVFRSGHSAAPAAPPPPAPPSASAAHPAHRRDAAEEASQTSSRLKRTSQAPSRCGAGEVHKKASEDAAEGGMNPARHESAAASPVGVPAAAEAVVTTGQPSSVRSHASSAVVEDARRSNASVRPDVGEEHGVTGSSASSVYQRLPRADPFDKESVSSSRCDSGALPPPPAFSSFASVPSVAAAMSFKSPGQQASQRSFPAASVSSQSPAADAAATPKRVRGSASPRSFSGSCGGALPPQRRDCQGSVTSRSTAGFEPFHLNTERRSAVRRSMSPCCAPPDPLASVPAQERQRLLNLPHQLSTAPGTSRLDMNFEQDVKELYRQTHLVDPLLLSRPGRRQFYIPEQADLFGMYPEPPMTTDEDGNEIVKHLAPIPIQAQSFVPSQTRKSSQPPPMAPASRVQHGKAAEADATGGSSSGRAVVRPGRGLSSFVVGYGEETTAKGRGGLTQPRGRIVSDITAPYRRNMAANTGRTGHIQREALMANCLLPPCGSETPLPASARSLSPGMMAADESQASTPFTIMRPTPSSEPSNGIPISDSEYGYARVTTARMMPAAVSLQDHQQPCVNAVAAFAEDEEYSYNVQSAAVMVSSKPTLTVSAAVVVQSSLGGGAGSSSSHSEGISVQVKPTVAPPPTCVDASTAMVLAAAPKLTGTPRSTSTDGAAAAATERRSCPVRRGEGAVNAAEKASASSLVAASASLLNEAITGASSSNSSSAVTSEPKKAPKDSRRSTGILKSLPLQQQAEQLQPGESEAVAAAASQSTAPTPKTAPSSVMDKSTHSLAFSVAASSTVVDPSPEPPIPTARRHADPVPVSMSPLSESSLPSQRNRRERFQPTKETRVSPSTSLTGTPPALPPPPQAKPAAAVSSEPDKPSAVHEGYGSALERYRRKEAAMSKDGNMRRVYRRSRRSESGATVEAVAEVPAATAAHGDTLACFPPGSKPASALSMAASTSSPNVVDSAAAGHRSRCRETPLALDRGTQTEFVFVLDDLQGRQLQQLQQEQLLKNLQLMQLQLQRQPLLILNAGSYSPSTFTTTSTPRMSLSPQPQTSGSTSPSMKPRQHSAGLSPTRQRRGYFVNDSRAVRDALWWPR</sequence>
<evidence type="ECO:0000313" key="2">
    <source>
        <dbReference type="EMBL" id="AYU75863.1"/>
    </source>
</evidence>
<feature type="compositionally biased region" description="Polar residues" evidence="1">
    <location>
        <begin position="80"/>
        <end position="97"/>
    </location>
</feature>
<feature type="compositionally biased region" description="Low complexity" evidence="1">
    <location>
        <begin position="504"/>
        <end position="523"/>
    </location>
</feature>